<dbReference type="PIRSF" id="PIRSF005690">
    <property type="entry name" value="GerBA"/>
    <property type="match status" value="1"/>
</dbReference>
<reference evidence="4 5" key="1">
    <citation type="submission" date="2020-08" db="EMBL/GenBank/DDBJ databases">
        <title>Genomic Encyclopedia of Type Strains, Phase III (KMG-III): the genomes of soil and plant-associated and newly described type strains.</title>
        <authorList>
            <person name="Whitman W."/>
        </authorList>
    </citation>
    <scope>NUCLEOTIDE SEQUENCE [LARGE SCALE GENOMIC DNA]</scope>
    <source>
        <strain evidence="4 5">CECT 5862</strain>
    </source>
</reference>
<evidence type="ECO:0000313" key="5">
    <source>
        <dbReference type="Proteomes" id="UP000570361"/>
    </source>
</evidence>
<accession>A0A7W5FM97</accession>
<evidence type="ECO:0000256" key="1">
    <source>
        <dbReference type="ARBA" id="ARBA00005278"/>
    </source>
</evidence>
<keyword evidence="2 3" id="KW-0472">Membrane</keyword>
<dbReference type="GO" id="GO:0009847">
    <property type="term" value="P:spore germination"/>
    <property type="evidence" value="ECO:0007669"/>
    <property type="project" value="InterPro"/>
</dbReference>
<keyword evidence="3" id="KW-0812">Transmembrane</keyword>
<comment type="similarity">
    <text evidence="1">Belongs to the GerABKA family.</text>
</comment>
<dbReference type="PANTHER" id="PTHR22550">
    <property type="entry name" value="SPORE GERMINATION PROTEIN"/>
    <property type="match status" value="1"/>
</dbReference>
<feature type="transmembrane region" description="Helical" evidence="3">
    <location>
        <begin position="313"/>
        <end position="331"/>
    </location>
</feature>
<feature type="transmembrane region" description="Helical" evidence="3">
    <location>
        <begin position="367"/>
        <end position="386"/>
    </location>
</feature>
<sequence length="440" mass="48182">MPLLHELKLRFASDDDIFFQPDHILHIPVVFIGLTSLLDLIQTKERLTKDAFAKQGLAADDAGLLRQLGESIDTGDLRSAVTSLLSGKMIVFHKPSETFIAVEAASKPLTRSVEEPSDESVIHGPRSAFNEDIDTNLGMVKRQLNSDKLAVKSYAVGANSRTRINLLYLENQVEPALLTAIIGRFESNKELDVCNLQQLSRMLGLPSWAAISPYIRTELPQDTVHYLMRGKAVLLLDRFPCALVLPNDLWSMLAVQNDLNYPRLFTLSFRLLRLAGVLCHILAPGLYVAVVSVNPEILRIEMALTVAQSRLGVPYPALVETLILLFVLEMVMEASVRLPKSIGPTITMVGGIILGQAVVSAKLVSNLLIIILAAATIANFTISGFVNSISIRLFKYVILLLAAFYGILGLLSGMVLVCAYVSSVTTFGIPYAQLARKSRG</sequence>
<evidence type="ECO:0008006" key="6">
    <source>
        <dbReference type="Google" id="ProtNLM"/>
    </source>
</evidence>
<dbReference type="RefSeq" id="WP_183599766.1">
    <property type="nucleotide sequence ID" value="NZ_JACHXK010000004.1"/>
</dbReference>
<evidence type="ECO:0000256" key="2">
    <source>
        <dbReference type="ARBA" id="ARBA00023136"/>
    </source>
</evidence>
<gene>
    <name evidence="4" type="ORF">FHS18_002132</name>
</gene>
<keyword evidence="3" id="KW-1133">Transmembrane helix</keyword>
<dbReference type="GO" id="GO:0016020">
    <property type="term" value="C:membrane"/>
    <property type="evidence" value="ECO:0007669"/>
    <property type="project" value="InterPro"/>
</dbReference>
<dbReference type="Pfam" id="PF03323">
    <property type="entry name" value="GerA"/>
    <property type="match status" value="1"/>
</dbReference>
<dbReference type="InterPro" id="IPR004995">
    <property type="entry name" value="Spore_Ger"/>
</dbReference>
<keyword evidence="5" id="KW-1185">Reference proteome</keyword>
<organism evidence="4 5">
    <name type="scientific">Paenibacillus phyllosphaerae</name>
    <dbReference type="NCBI Taxonomy" id="274593"/>
    <lineage>
        <taxon>Bacteria</taxon>
        <taxon>Bacillati</taxon>
        <taxon>Bacillota</taxon>
        <taxon>Bacilli</taxon>
        <taxon>Bacillales</taxon>
        <taxon>Paenibacillaceae</taxon>
        <taxon>Paenibacillus</taxon>
    </lineage>
</organism>
<comment type="caution">
    <text evidence="4">The sequence shown here is derived from an EMBL/GenBank/DDBJ whole genome shotgun (WGS) entry which is preliminary data.</text>
</comment>
<feature type="transmembrane region" description="Helical" evidence="3">
    <location>
        <begin position="271"/>
        <end position="293"/>
    </location>
</feature>
<evidence type="ECO:0000256" key="3">
    <source>
        <dbReference type="SAM" id="Phobius"/>
    </source>
</evidence>
<name>A0A7W5FM97_9BACL</name>
<protein>
    <recommendedName>
        <fullName evidence="6">GerA spore germination protein</fullName>
    </recommendedName>
</protein>
<evidence type="ECO:0000313" key="4">
    <source>
        <dbReference type="EMBL" id="MBB3110065.1"/>
    </source>
</evidence>
<dbReference type="AlphaFoldDB" id="A0A7W5FM97"/>
<dbReference type="InterPro" id="IPR050768">
    <property type="entry name" value="UPF0353/GerABKA_families"/>
</dbReference>
<dbReference type="Proteomes" id="UP000570361">
    <property type="component" value="Unassembled WGS sequence"/>
</dbReference>
<dbReference type="EMBL" id="JACHXK010000004">
    <property type="protein sequence ID" value="MBB3110065.1"/>
    <property type="molecule type" value="Genomic_DNA"/>
</dbReference>
<feature type="transmembrane region" description="Helical" evidence="3">
    <location>
        <begin position="398"/>
        <end position="422"/>
    </location>
</feature>
<feature type="transmembrane region" description="Helical" evidence="3">
    <location>
        <begin position="343"/>
        <end position="361"/>
    </location>
</feature>
<proteinExistence type="inferred from homology"/>
<dbReference type="PANTHER" id="PTHR22550:SF5">
    <property type="entry name" value="LEUCINE ZIPPER PROTEIN 4"/>
    <property type="match status" value="1"/>
</dbReference>